<dbReference type="Gene3D" id="1.10.260.40">
    <property type="entry name" value="lambda repressor-like DNA-binding domains"/>
    <property type="match status" value="1"/>
</dbReference>
<dbReference type="KEGG" id="axx:ERS451415_02873"/>
<dbReference type="GeneID" id="75276853"/>
<dbReference type="RefSeq" id="WP_035181226.1">
    <property type="nucleotide sequence ID" value="NZ_AP028040.1"/>
</dbReference>
<reference evidence="3" key="2">
    <citation type="submission" date="2022-12" db="EMBL/GenBank/DDBJ databases">
        <authorList>
            <person name="Voronina O.L."/>
            <person name="Kunda M.S."/>
            <person name="Ryzhova N."/>
            <person name="Aksenova E.I."/>
        </authorList>
    </citation>
    <scope>NUCLEOTIDE SEQUENCE</scope>
    <source>
        <strain evidence="3">SCCH136:Ach223948</strain>
    </source>
</reference>
<dbReference type="GO" id="GO:0003700">
    <property type="term" value="F:DNA-binding transcription factor activity"/>
    <property type="evidence" value="ECO:0007669"/>
    <property type="project" value="TreeGrafter"/>
</dbReference>
<dbReference type="SUPFAM" id="SSF47413">
    <property type="entry name" value="lambda repressor-like DNA-binding domains"/>
    <property type="match status" value="1"/>
</dbReference>
<dbReference type="Proteomes" id="UP001141992">
    <property type="component" value="Unassembled WGS sequence"/>
</dbReference>
<dbReference type="SUPFAM" id="SSF51182">
    <property type="entry name" value="RmlC-like cupins"/>
    <property type="match status" value="1"/>
</dbReference>
<evidence type="ECO:0000313" key="6">
    <source>
        <dbReference type="Proteomes" id="UP001141992"/>
    </source>
</evidence>
<dbReference type="GO" id="GO:0005829">
    <property type="term" value="C:cytosol"/>
    <property type="evidence" value="ECO:0007669"/>
    <property type="project" value="TreeGrafter"/>
</dbReference>
<evidence type="ECO:0000313" key="4">
    <source>
        <dbReference type="EMBL" id="OMG89280.1"/>
    </source>
</evidence>
<gene>
    <name evidence="4" type="ORF">BIZ92_24615</name>
    <name evidence="3" type="ORF">O9570_06750</name>
</gene>
<dbReference type="InterPro" id="IPR010982">
    <property type="entry name" value="Lambda_DNA-bd_dom_sf"/>
</dbReference>
<dbReference type="Pfam" id="PF07883">
    <property type="entry name" value="Cupin_2"/>
    <property type="match status" value="1"/>
</dbReference>
<dbReference type="InterPro" id="IPR013096">
    <property type="entry name" value="Cupin_2"/>
</dbReference>
<dbReference type="eggNOG" id="COG1396">
    <property type="taxonomic scope" value="Bacteria"/>
</dbReference>
<dbReference type="Proteomes" id="UP000187251">
    <property type="component" value="Unassembled WGS sequence"/>
</dbReference>
<dbReference type="InterPro" id="IPR011051">
    <property type="entry name" value="RmlC_Cupin_sf"/>
</dbReference>
<dbReference type="PROSITE" id="PS50943">
    <property type="entry name" value="HTH_CROC1"/>
    <property type="match status" value="1"/>
</dbReference>
<dbReference type="SMART" id="SM00530">
    <property type="entry name" value="HTH_XRE"/>
    <property type="match status" value="1"/>
</dbReference>
<dbReference type="CDD" id="cd02209">
    <property type="entry name" value="cupin_XRE_C"/>
    <property type="match status" value="1"/>
</dbReference>
<dbReference type="CDD" id="cd00093">
    <property type="entry name" value="HTH_XRE"/>
    <property type="match status" value="1"/>
</dbReference>
<accession>A0A0M7EFC6</accession>
<evidence type="ECO:0000256" key="1">
    <source>
        <dbReference type="ARBA" id="ARBA00023125"/>
    </source>
</evidence>
<dbReference type="Gene3D" id="2.60.120.10">
    <property type="entry name" value="Jelly Rolls"/>
    <property type="match status" value="1"/>
</dbReference>
<dbReference type="InterPro" id="IPR001387">
    <property type="entry name" value="Cro/C1-type_HTH"/>
</dbReference>
<dbReference type="InterPro" id="IPR014710">
    <property type="entry name" value="RmlC-like_jellyroll"/>
</dbReference>
<dbReference type="InterPro" id="IPR050807">
    <property type="entry name" value="TransReg_Diox_bact_type"/>
</dbReference>
<dbReference type="Pfam" id="PF01381">
    <property type="entry name" value="HTH_3"/>
    <property type="match status" value="1"/>
</dbReference>
<dbReference type="AlphaFoldDB" id="A0A0D6HMD9"/>
<evidence type="ECO:0000313" key="5">
    <source>
        <dbReference type="Proteomes" id="UP000187251"/>
    </source>
</evidence>
<dbReference type="PANTHER" id="PTHR46797:SF20">
    <property type="entry name" value="BLR4304 PROTEIN"/>
    <property type="match status" value="1"/>
</dbReference>
<keyword evidence="1" id="KW-0238">DNA-binding</keyword>
<feature type="domain" description="HTH cro/C1-type" evidence="2">
    <location>
        <begin position="24"/>
        <end position="78"/>
    </location>
</feature>
<protein>
    <submittedName>
        <fullName evidence="4">Cro/Cl family transcriptional regulator</fullName>
    </submittedName>
    <submittedName>
        <fullName evidence="3">XRE family transcriptional regulator</fullName>
    </submittedName>
</protein>
<comment type="caution">
    <text evidence="3">The sequence shown here is derived from an EMBL/GenBank/DDBJ whole genome shotgun (WGS) entry which is preliminary data.</text>
</comment>
<organism evidence="3 6">
    <name type="scientific">Alcaligenes xylosoxydans xylosoxydans</name>
    <name type="common">Achromobacter xylosoxidans</name>
    <dbReference type="NCBI Taxonomy" id="85698"/>
    <lineage>
        <taxon>Bacteria</taxon>
        <taxon>Pseudomonadati</taxon>
        <taxon>Pseudomonadota</taxon>
        <taxon>Betaproteobacteria</taxon>
        <taxon>Burkholderiales</taxon>
        <taxon>Alcaligenaceae</taxon>
        <taxon>Achromobacter</taxon>
    </lineage>
</organism>
<evidence type="ECO:0000313" key="3">
    <source>
        <dbReference type="EMBL" id="MCZ8401136.1"/>
    </source>
</evidence>
<dbReference type="GO" id="GO:0003677">
    <property type="term" value="F:DNA binding"/>
    <property type="evidence" value="ECO:0007669"/>
    <property type="project" value="UniProtKB-KW"/>
</dbReference>
<evidence type="ECO:0000259" key="2">
    <source>
        <dbReference type="PROSITE" id="PS50943"/>
    </source>
</evidence>
<sequence>MAPPSARNTAPPDIVGKEVMGARLRAERKARKMTLQDLSQASGIAVSTLSKAELGQIALSYEKFAALARALGIDMTRMFMLGDAAQAEVAPTYVKNKLSDARDYATENYHYRLLMGEYPGKKMMPMLALIDAREVVEFEDYIRHPGQEFALVLSGKVRIQFENGDSVVLNRLESAYFDSGIGHVYLSLSKKPAEVLAVCSDLDEVPSRLKPAPRKP</sequence>
<name>A0A0D6HMD9_ALCXX</name>
<accession>A0A0D6HMD9</accession>
<dbReference type="PATRIC" id="fig|85698.15.peg.110"/>
<dbReference type="eggNOG" id="COG1917">
    <property type="taxonomic scope" value="Bacteria"/>
</dbReference>
<dbReference type="PANTHER" id="PTHR46797">
    <property type="entry name" value="HTH-TYPE TRANSCRIPTIONAL REGULATOR"/>
    <property type="match status" value="1"/>
</dbReference>
<proteinExistence type="predicted"/>
<dbReference type="EMBL" id="MJMN01000011">
    <property type="protein sequence ID" value="OMG89280.1"/>
    <property type="molecule type" value="Genomic_DNA"/>
</dbReference>
<dbReference type="OrthoDB" id="9805356at2"/>
<reference evidence="4 5" key="1">
    <citation type="submission" date="2016-09" db="EMBL/GenBank/DDBJ databases">
        <title>Phylogenomics of Achromobacter.</title>
        <authorList>
            <person name="Jeukens J."/>
            <person name="Freschi L."/>
            <person name="Vincent A.T."/>
            <person name="Emond-Rheault J.-G."/>
            <person name="Kukavica-Ibrulj I."/>
            <person name="Charette S.J."/>
            <person name="Levesque R.C."/>
        </authorList>
    </citation>
    <scope>NUCLEOTIDE SEQUENCE [LARGE SCALE GENOMIC DNA]</scope>
    <source>
        <strain evidence="4 5">AUS488</strain>
    </source>
</reference>
<dbReference type="EMBL" id="JAPZVI010000003">
    <property type="protein sequence ID" value="MCZ8401136.1"/>
    <property type="molecule type" value="Genomic_DNA"/>
</dbReference>